<evidence type="ECO:0000313" key="1">
    <source>
        <dbReference type="EMBL" id="JAH08367.1"/>
    </source>
</evidence>
<reference evidence="1" key="2">
    <citation type="journal article" date="2015" name="Fish Shellfish Immunol.">
        <title>Early steps in the European eel (Anguilla anguilla)-Vibrio vulnificus interaction in the gills: Role of the RtxA13 toxin.</title>
        <authorList>
            <person name="Callol A."/>
            <person name="Pajuelo D."/>
            <person name="Ebbesson L."/>
            <person name="Teles M."/>
            <person name="MacKenzie S."/>
            <person name="Amaro C."/>
        </authorList>
    </citation>
    <scope>NUCLEOTIDE SEQUENCE</scope>
</reference>
<reference evidence="1" key="1">
    <citation type="submission" date="2014-11" db="EMBL/GenBank/DDBJ databases">
        <authorList>
            <person name="Amaro Gonzalez C."/>
        </authorList>
    </citation>
    <scope>NUCLEOTIDE SEQUENCE</scope>
</reference>
<dbReference type="AlphaFoldDB" id="A0A0E9PVT1"/>
<sequence>MMLLSILFKSVSHHYSYLGNFNYVKQIVTAL</sequence>
<proteinExistence type="predicted"/>
<accession>A0A0E9PVT1</accession>
<name>A0A0E9PVT1_ANGAN</name>
<organism evidence="1">
    <name type="scientific">Anguilla anguilla</name>
    <name type="common">European freshwater eel</name>
    <name type="synonym">Muraena anguilla</name>
    <dbReference type="NCBI Taxonomy" id="7936"/>
    <lineage>
        <taxon>Eukaryota</taxon>
        <taxon>Metazoa</taxon>
        <taxon>Chordata</taxon>
        <taxon>Craniata</taxon>
        <taxon>Vertebrata</taxon>
        <taxon>Euteleostomi</taxon>
        <taxon>Actinopterygii</taxon>
        <taxon>Neopterygii</taxon>
        <taxon>Teleostei</taxon>
        <taxon>Anguilliformes</taxon>
        <taxon>Anguillidae</taxon>
        <taxon>Anguilla</taxon>
    </lineage>
</organism>
<dbReference type="EMBL" id="GBXM01100210">
    <property type="protein sequence ID" value="JAH08367.1"/>
    <property type="molecule type" value="Transcribed_RNA"/>
</dbReference>
<protein>
    <submittedName>
        <fullName evidence="1">Uncharacterized protein</fullName>
    </submittedName>
</protein>